<evidence type="ECO:0000256" key="5">
    <source>
        <dbReference type="ARBA" id="ARBA00022692"/>
    </source>
</evidence>
<keyword evidence="5 8" id="KW-0812">Transmembrane</keyword>
<dbReference type="RefSeq" id="WP_254757894.1">
    <property type="nucleotide sequence ID" value="NZ_JANCLT010000002.1"/>
</dbReference>
<evidence type="ECO:0000256" key="7">
    <source>
        <dbReference type="ARBA" id="ARBA00023136"/>
    </source>
</evidence>
<dbReference type="AlphaFoldDB" id="A0AA42BP33"/>
<reference evidence="10" key="1">
    <citation type="submission" date="2022-07" db="EMBL/GenBank/DDBJ databases">
        <authorList>
            <person name="Li W.-J."/>
            <person name="Deng Q.-Q."/>
        </authorList>
    </citation>
    <scope>NUCLEOTIDE SEQUENCE</scope>
    <source>
        <strain evidence="10">SYSU M60031</strain>
    </source>
</reference>
<evidence type="ECO:0000256" key="8">
    <source>
        <dbReference type="SAM" id="Phobius"/>
    </source>
</evidence>
<evidence type="ECO:0000256" key="1">
    <source>
        <dbReference type="ARBA" id="ARBA00004651"/>
    </source>
</evidence>
<evidence type="ECO:0000256" key="6">
    <source>
        <dbReference type="ARBA" id="ARBA00022989"/>
    </source>
</evidence>
<evidence type="ECO:0000256" key="3">
    <source>
        <dbReference type="ARBA" id="ARBA00022676"/>
    </source>
</evidence>
<proteinExistence type="predicted"/>
<dbReference type="Pfam" id="PF13231">
    <property type="entry name" value="PMT_2"/>
    <property type="match status" value="1"/>
</dbReference>
<dbReference type="GO" id="GO:0005886">
    <property type="term" value="C:plasma membrane"/>
    <property type="evidence" value="ECO:0007669"/>
    <property type="project" value="UniProtKB-SubCell"/>
</dbReference>
<dbReference type="GO" id="GO:0016763">
    <property type="term" value="F:pentosyltransferase activity"/>
    <property type="evidence" value="ECO:0007669"/>
    <property type="project" value="TreeGrafter"/>
</dbReference>
<feature type="transmembrane region" description="Helical" evidence="8">
    <location>
        <begin position="391"/>
        <end position="411"/>
    </location>
</feature>
<feature type="transmembrane region" description="Helical" evidence="8">
    <location>
        <begin position="7"/>
        <end position="27"/>
    </location>
</feature>
<dbReference type="PROSITE" id="PS51257">
    <property type="entry name" value="PROKAR_LIPOPROTEIN"/>
    <property type="match status" value="1"/>
</dbReference>
<feature type="domain" description="Glycosyltransferase RgtA/B/C/D-like" evidence="9">
    <location>
        <begin position="76"/>
        <end position="233"/>
    </location>
</feature>
<gene>
    <name evidence="10" type="ORF">NK662_05490</name>
</gene>
<comment type="caution">
    <text evidence="10">The sequence shown here is derived from an EMBL/GenBank/DDBJ whole genome shotgun (WGS) entry which is preliminary data.</text>
</comment>
<keyword evidence="11" id="KW-1185">Reference proteome</keyword>
<keyword evidence="6 8" id="KW-1133">Transmembrane helix</keyword>
<feature type="transmembrane region" description="Helical" evidence="8">
    <location>
        <begin position="150"/>
        <end position="168"/>
    </location>
</feature>
<dbReference type="InterPro" id="IPR038731">
    <property type="entry name" value="RgtA/B/C-like"/>
</dbReference>
<dbReference type="Proteomes" id="UP001156102">
    <property type="component" value="Unassembled WGS sequence"/>
</dbReference>
<feature type="transmembrane region" description="Helical" evidence="8">
    <location>
        <begin position="342"/>
        <end position="360"/>
    </location>
</feature>
<evidence type="ECO:0000256" key="4">
    <source>
        <dbReference type="ARBA" id="ARBA00022679"/>
    </source>
</evidence>
<keyword evidence="7 8" id="KW-0472">Membrane</keyword>
<feature type="transmembrane region" description="Helical" evidence="8">
    <location>
        <begin position="174"/>
        <end position="205"/>
    </location>
</feature>
<feature type="transmembrane region" description="Helical" evidence="8">
    <location>
        <begin position="367"/>
        <end position="385"/>
    </location>
</feature>
<protein>
    <submittedName>
        <fullName evidence="10">Glycosyltransferase family 39 protein</fullName>
    </submittedName>
</protein>
<dbReference type="PANTHER" id="PTHR33908">
    <property type="entry name" value="MANNOSYLTRANSFERASE YKCB-RELATED"/>
    <property type="match status" value="1"/>
</dbReference>
<comment type="subcellular location">
    <subcellularLocation>
        <location evidence="1">Cell membrane</location>
        <topology evidence="1">Multi-pass membrane protein</topology>
    </subcellularLocation>
</comment>
<feature type="transmembrane region" description="Helical" evidence="8">
    <location>
        <begin position="120"/>
        <end position="138"/>
    </location>
</feature>
<dbReference type="EMBL" id="JANCLT010000002">
    <property type="protein sequence ID" value="MCP8967991.1"/>
    <property type="molecule type" value="Genomic_DNA"/>
</dbReference>
<keyword evidence="3" id="KW-0328">Glycosyltransferase</keyword>
<evidence type="ECO:0000313" key="11">
    <source>
        <dbReference type="Proteomes" id="UP001156102"/>
    </source>
</evidence>
<feature type="transmembrane region" description="Helical" evidence="8">
    <location>
        <begin position="96"/>
        <end position="114"/>
    </location>
</feature>
<organism evidence="10 11">
    <name type="scientific">Ectobacillus ponti</name>
    <dbReference type="NCBI Taxonomy" id="2961894"/>
    <lineage>
        <taxon>Bacteria</taxon>
        <taxon>Bacillati</taxon>
        <taxon>Bacillota</taxon>
        <taxon>Bacilli</taxon>
        <taxon>Bacillales</taxon>
        <taxon>Bacillaceae</taxon>
        <taxon>Ectobacillus</taxon>
    </lineage>
</organism>
<evidence type="ECO:0000259" key="9">
    <source>
        <dbReference type="Pfam" id="PF13231"/>
    </source>
</evidence>
<keyword evidence="2" id="KW-1003">Cell membrane</keyword>
<dbReference type="InterPro" id="IPR050297">
    <property type="entry name" value="LipidA_mod_glycosyltrf_83"/>
</dbReference>
<dbReference type="PANTHER" id="PTHR33908:SF11">
    <property type="entry name" value="MEMBRANE PROTEIN"/>
    <property type="match status" value="1"/>
</dbReference>
<dbReference type="GO" id="GO:0009103">
    <property type="term" value="P:lipopolysaccharide biosynthetic process"/>
    <property type="evidence" value="ECO:0007669"/>
    <property type="project" value="UniProtKB-ARBA"/>
</dbReference>
<accession>A0AA42BP33</accession>
<feature type="transmembrane region" description="Helical" evidence="8">
    <location>
        <begin position="212"/>
        <end position="233"/>
    </location>
</feature>
<evidence type="ECO:0000313" key="10">
    <source>
        <dbReference type="EMBL" id="MCP8967991.1"/>
    </source>
</evidence>
<feature type="transmembrane region" description="Helical" evidence="8">
    <location>
        <begin position="71"/>
        <end position="89"/>
    </location>
</feature>
<name>A0AA42BP33_9BACI</name>
<keyword evidence="4" id="KW-0808">Transferase</keyword>
<sequence>MKSIPVLHRWVLGAILLFVGCVGLLAIHNHGGTMYLGSFTTYNNDDVRYIRSAQTLFKTGVFSYWNPKESTVFIMPMLPIVVGACLKLFGFWKGLLAYRLLSLFLLMVTIVLIYLICRRIFPASVGLFAAALYALYLPNYWLTNVILTEILGQFGLWLTIWLGIVAVQTKKLSWFAACAAALSFAIYVRPNFALIPLVFLAYMLLQRYEWKALWKPMVVVASVMVLLMSPWWIRNAVTFHKFIPLTKSSGNPMMLGAMLNFQYPAGAETALRDVLKKMETAKGEIASDEAWVEAAKAVRDYGFQTQPKVYWKHYTIERVAELIKDPCYWSPILGISMEAATGQHRALVLIGFLGLLASLWRKDRRKSSSIILLLLAYFVVTAIPFVTFSRYGYVVMPMMTIYAAYLLHLMFPGKRQAGAEAGNESA</sequence>
<evidence type="ECO:0000256" key="2">
    <source>
        <dbReference type="ARBA" id="ARBA00022475"/>
    </source>
</evidence>